<keyword evidence="2" id="KW-0812">Transmembrane</keyword>
<evidence type="ECO:0000256" key="1">
    <source>
        <dbReference type="SAM" id="Coils"/>
    </source>
</evidence>
<feature type="transmembrane region" description="Helical" evidence="2">
    <location>
        <begin position="7"/>
        <end position="28"/>
    </location>
</feature>
<sequence>MNPKINYTLVGGFVVLLILAGLFFIGYMTQDSRNTDRVAYVTYFYDSVSGLNERAAVKYRGVPVGYVEKISLVNDPEERVKLSLRLDNDLPIRKSTFATLQFQGITGLLFIDLHTSDTQGERLETSEKQPATIASQSSRLGEITEKVDVALQNFNQLTKSLNQLTDQLSVLTNQRMQQQVSSLLTSLEQLSNTAEERISAFEPQVFNQLAHDFSDSTKELQASLTQELQLMSQQLQNLSEDTQTSARLLSPLLLQAENLAEQLRLESNTWIRSNQTQPAGPGE</sequence>
<reference evidence="5" key="1">
    <citation type="journal article" date="2019" name="Int. J. Syst. Evol. Microbiol.">
        <title>The Global Catalogue of Microorganisms (GCM) 10K type strain sequencing project: providing services to taxonomists for standard genome sequencing and annotation.</title>
        <authorList>
            <consortium name="The Broad Institute Genomics Platform"/>
            <consortium name="The Broad Institute Genome Sequencing Center for Infectious Disease"/>
            <person name="Wu L."/>
            <person name="Ma J."/>
        </authorList>
    </citation>
    <scope>NUCLEOTIDE SEQUENCE [LARGE SCALE GENOMIC DNA]</scope>
    <source>
        <strain evidence="5">NBRC 100033</strain>
    </source>
</reference>
<protein>
    <submittedName>
        <fullName evidence="4">ABC transporter substrate-binding protein</fullName>
    </submittedName>
</protein>
<evidence type="ECO:0000256" key="2">
    <source>
        <dbReference type="SAM" id="Phobius"/>
    </source>
</evidence>
<dbReference type="EMBL" id="BSOR01000006">
    <property type="protein sequence ID" value="GLR62888.1"/>
    <property type="molecule type" value="Genomic_DNA"/>
</dbReference>
<keyword evidence="5" id="KW-1185">Reference proteome</keyword>
<keyword evidence="2" id="KW-0472">Membrane</keyword>
<keyword evidence="1" id="KW-0175">Coiled coil</keyword>
<gene>
    <name evidence="4" type="ORF">GCM10007878_03230</name>
</gene>
<evidence type="ECO:0000313" key="4">
    <source>
        <dbReference type="EMBL" id="GLR62888.1"/>
    </source>
</evidence>
<dbReference type="PANTHER" id="PTHR36698">
    <property type="entry name" value="BLL5892 PROTEIN"/>
    <property type="match status" value="1"/>
</dbReference>
<dbReference type="RefSeq" id="WP_027850342.1">
    <property type="nucleotide sequence ID" value="NZ_BSOR01000006.1"/>
</dbReference>
<feature type="coiled-coil region" evidence="1">
    <location>
        <begin position="147"/>
        <end position="193"/>
    </location>
</feature>
<dbReference type="PANTHER" id="PTHR36698:SF2">
    <property type="entry name" value="MCE_MLAD DOMAIN-CONTAINING PROTEIN"/>
    <property type="match status" value="1"/>
</dbReference>
<comment type="caution">
    <text evidence="4">The sequence shown here is derived from an EMBL/GenBank/DDBJ whole genome shotgun (WGS) entry which is preliminary data.</text>
</comment>
<accession>A0ABQ5ZUE3</accession>
<name>A0ABQ5ZUE3_9GAMM</name>
<evidence type="ECO:0000313" key="5">
    <source>
        <dbReference type="Proteomes" id="UP001156682"/>
    </source>
</evidence>
<dbReference type="InterPro" id="IPR003399">
    <property type="entry name" value="Mce/MlaD"/>
</dbReference>
<dbReference type="Pfam" id="PF02470">
    <property type="entry name" value="MlaD"/>
    <property type="match status" value="1"/>
</dbReference>
<feature type="domain" description="Mce/MlaD" evidence="3">
    <location>
        <begin position="41"/>
        <end position="114"/>
    </location>
</feature>
<dbReference type="Proteomes" id="UP001156682">
    <property type="component" value="Unassembled WGS sequence"/>
</dbReference>
<evidence type="ECO:0000259" key="3">
    <source>
        <dbReference type="Pfam" id="PF02470"/>
    </source>
</evidence>
<keyword evidence="2" id="KW-1133">Transmembrane helix</keyword>
<organism evidence="4 5">
    <name type="scientific">Marinospirillum insulare</name>
    <dbReference type="NCBI Taxonomy" id="217169"/>
    <lineage>
        <taxon>Bacteria</taxon>
        <taxon>Pseudomonadati</taxon>
        <taxon>Pseudomonadota</taxon>
        <taxon>Gammaproteobacteria</taxon>
        <taxon>Oceanospirillales</taxon>
        <taxon>Oceanospirillaceae</taxon>
        <taxon>Marinospirillum</taxon>
    </lineage>
</organism>
<proteinExistence type="predicted"/>